<dbReference type="Proteomes" id="UP001149090">
    <property type="component" value="Unassembled WGS sequence"/>
</dbReference>
<dbReference type="OrthoDB" id="10003767at2759"/>
<dbReference type="InterPro" id="IPR002575">
    <property type="entry name" value="Aminoglycoside_PTrfase"/>
</dbReference>
<evidence type="ECO:0000259" key="1">
    <source>
        <dbReference type="Pfam" id="PF01636"/>
    </source>
</evidence>
<keyword evidence="3" id="KW-1185">Reference proteome</keyword>
<protein>
    <submittedName>
        <fullName evidence="2">Aminoglycoside phosphotransferase-related-related</fullName>
    </submittedName>
</protein>
<dbReference type="SUPFAM" id="SSF56112">
    <property type="entry name" value="Protein kinase-like (PK-like)"/>
    <property type="match status" value="1"/>
</dbReference>
<dbReference type="PANTHER" id="PTHR21310:SF15">
    <property type="entry name" value="AMINOGLYCOSIDE PHOSPHOTRANSFERASE DOMAIN-CONTAINING PROTEIN"/>
    <property type="match status" value="1"/>
</dbReference>
<dbReference type="PANTHER" id="PTHR21310">
    <property type="entry name" value="AMINOGLYCOSIDE PHOSPHOTRANSFERASE-RELATED-RELATED"/>
    <property type="match status" value="1"/>
</dbReference>
<dbReference type="AlphaFoldDB" id="A0A9Q0LCZ3"/>
<evidence type="ECO:0000313" key="2">
    <source>
        <dbReference type="EMBL" id="KAJ5070099.1"/>
    </source>
</evidence>
<sequence length="304" mass="35864">MSEKPKIEITINQINKLIKSLKVFPSNTEFTIHNFLLKNTSVPVPKIIAYQETRNEIIGYEFVLMENIEGIVLEKILYKLDTENRKKVLSQIAFYISQLQKYKFNKIGSFIGISENNQLKIGPMIEFGEGPLNSVQEYFDVRIRNTIPAFESTPSLVKYVEILKKYKNSHLPQIQCENTFALCHGDLFSDNILINPKSLKITGILDWEYSGSFPLDHEFINTDLFKMDNHNFGFRHFFIQELIKYGVQKPPLFDKRRIHFKFFFVCMVLESHKWWFENEKRDAFLLEYITKLDKIIKILNLNLD</sequence>
<dbReference type="Gene3D" id="3.30.200.20">
    <property type="entry name" value="Phosphorylase Kinase, domain 1"/>
    <property type="match status" value="1"/>
</dbReference>
<proteinExistence type="predicted"/>
<dbReference type="EMBL" id="JAPDFW010000099">
    <property type="protein sequence ID" value="KAJ5070099.1"/>
    <property type="molecule type" value="Genomic_DNA"/>
</dbReference>
<organism evidence="2 3">
    <name type="scientific">Anaeramoeba ignava</name>
    <name type="common">Anaerobic marine amoeba</name>
    <dbReference type="NCBI Taxonomy" id="1746090"/>
    <lineage>
        <taxon>Eukaryota</taxon>
        <taxon>Metamonada</taxon>
        <taxon>Anaeramoebidae</taxon>
        <taxon>Anaeramoeba</taxon>
    </lineage>
</organism>
<gene>
    <name evidence="2" type="ORF">M0811_11304</name>
</gene>
<dbReference type="InterPro" id="IPR011009">
    <property type="entry name" value="Kinase-like_dom_sf"/>
</dbReference>
<feature type="domain" description="Aminoglycoside phosphotransferase" evidence="1">
    <location>
        <begin position="37"/>
        <end position="219"/>
    </location>
</feature>
<dbReference type="Gene3D" id="3.90.1200.10">
    <property type="match status" value="1"/>
</dbReference>
<comment type="caution">
    <text evidence="2">The sequence shown here is derived from an EMBL/GenBank/DDBJ whole genome shotgun (WGS) entry which is preliminary data.</text>
</comment>
<dbReference type="InterPro" id="IPR051678">
    <property type="entry name" value="AGP_Transferase"/>
</dbReference>
<accession>A0A9Q0LCZ3</accession>
<evidence type="ECO:0000313" key="3">
    <source>
        <dbReference type="Proteomes" id="UP001149090"/>
    </source>
</evidence>
<name>A0A9Q0LCZ3_ANAIG</name>
<dbReference type="Pfam" id="PF01636">
    <property type="entry name" value="APH"/>
    <property type="match status" value="1"/>
</dbReference>
<reference evidence="2" key="1">
    <citation type="submission" date="2022-10" db="EMBL/GenBank/DDBJ databases">
        <title>Novel sulphate-reducing endosymbionts in the free-living metamonad Anaeramoeba.</title>
        <authorList>
            <person name="Jerlstrom-Hultqvist J."/>
            <person name="Cepicka I."/>
            <person name="Gallot-Lavallee L."/>
            <person name="Salas-Leiva D."/>
            <person name="Curtis B.A."/>
            <person name="Zahonova K."/>
            <person name="Pipaliya S."/>
            <person name="Dacks J."/>
            <person name="Roger A.J."/>
        </authorList>
    </citation>
    <scope>NUCLEOTIDE SEQUENCE</scope>
    <source>
        <strain evidence="2">BMAN</strain>
    </source>
</reference>